<dbReference type="GO" id="GO:0003723">
    <property type="term" value="F:RNA binding"/>
    <property type="evidence" value="ECO:0007669"/>
    <property type="project" value="TreeGrafter"/>
</dbReference>
<feature type="domain" description="Exoribonuclease phosphorolytic" evidence="7">
    <location>
        <begin position="14"/>
        <end position="167"/>
    </location>
</feature>
<dbReference type="GO" id="GO:0071051">
    <property type="term" value="P:poly(A)-dependent snoRNA 3'-end processing"/>
    <property type="evidence" value="ECO:0007669"/>
    <property type="project" value="TreeGrafter"/>
</dbReference>
<dbReference type="Proteomes" id="UP000246740">
    <property type="component" value="Unassembled WGS sequence"/>
</dbReference>
<evidence type="ECO:0000313" key="8">
    <source>
        <dbReference type="EMBL" id="PWZ00123.1"/>
    </source>
</evidence>
<dbReference type="GO" id="GO:0005730">
    <property type="term" value="C:nucleolus"/>
    <property type="evidence" value="ECO:0007669"/>
    <property type="project" value="TreeGrafter"/>
</dbReference>
<organism evidence="8 9">
    <name type="scientific">Testicularia cyperi</name>
    <dbReference type="NCBI Taxonomy" id="1882483"/>
    <lineage>
        <taxon>Eukaryota</taxon>
        <taxon>Fungi</taxon>
        <taxon>Dikarya</taxon>
        <taxon>Basidiomycota</taxon>
        <taxon>Ustilaginomycotina</taxon>
        <taxon>Ustilaginomycetes</taxon>
        <taxon>Ustilaginales</taxon>
        <taxon>Anthracoideaceae</taxon>
        <taxon>Testicularia</taxon>
    </lineage>
</organism>
<keyword evidence="3" id="KW-0698">rRNA processing</keyword>
<dbReference type="InParanoid" id="A0A317XQR0"/>
<feature type="compositionally biased region" description="Low complexity" evidence="6">
    <location>
        <begin position="113"/>
        <end position="125"/>
    </location>
</feature>
<proteinExistence type="inferred from homology"/>
<dbReference type="InterPro" id="IPR020568">
    <property type="entry name" value="Ribosomal_Su5_D2-typ_SF"/>
</dbReference>
<dbReference type="InterPro" id="IPR027408">
    <property type="entry name" value="PNPase/RNase_PH_dom_sf"/>
</dbReference>
<dbReference type="SUPFAM" id="SSF54211">
    <property type="entry name" value="Ribosomal protein S5 domain 2-like"/>
    <property type="match status" value="1"/>
</dbReference>
<keyword evidence="5" id="KW-0539">Nucleus</keyword>
<feature type="region of interest" description="Disordered" evidence="6">
    <location>
        <begin position="113"/>
        <end position="133"/>
    </location>
</feature>
<reference evidence="8 9" key="1">
    <citation type="journal article" date="2018" name="Mol. Biol. Evol.">
        <title>Broad Genomic Sampling Reveals a Smut Pathogenic Ancestry of the Fungal Clade Ustilaginomycotina.</title>
        <authorList>
            <person name="Kijpornyongpan T."/>
            <person name="Mondo S.J."/>
            <person name="Barry K."/>
            <person name="Sandor L."/>
            <person name="Lee J."/>
            <person name="Lipzen A."/>
            <person name="Pangilinan J."/>
            <person name="LaButti K."/>
            <person name="Hainaut M."/>
            <person name="Henrissat B."/>
            <person name="Grigoriev I.V."/>
            <person name="Spatafora J.W."/>
            <person name="Aime M.C."/>
        </authorList>
    </citation>
    <scope>NUCLEOTIDE SEQUENCE [LARGE SCALE GENOMIC DNA]</scope>
    <source>
        <strain evidence="8 9">MCA 3645</strain>
    </source>
</reference>
<dbReference type="AlphaFoldDB" id="A0A317XQR0"/>
<dbReference type="Pfam" id="PF01138">
    <property type="entry name" value="RNase_PH"/>
    <property type="match status" value="1"/>
</dbReference>
<dbReference type="PANTHER" id="PTHR11953">
    <property type="entry name" value="EXOSOME COMPLEX COMPONENT"/>
    <property type="match status" value="1"/>
</dbReference>
<evidence type="ECO:0000256" key="4">
    <source>
        <dbReference type="ARBA" id="ARBA00022835"/>
    </source>
</evidence>
<dbReference type="EMBL" id="KZ819193">
    <property type="protein sequence ID" value="PWZ00123.1"/>
    <property type="molecule type" value="Genomic_DNA"/>
</dbReference>
<comment type="similarity">
    <text evidence="2">Belongs to the RNase PH family.</text>
</comment>
<evidence type="ECO:0000256" key="3">
    <source>
        <dbReference type="ARBA" id="ARBA00022552"/>
    </source>
</evidence>
<dbReference type="InterPro" id="IPR050080">
    <property type="entry name" value="RNase_PH"/>
</dbReference>
<evidence type="ECO:0000259" key="7">
    <source>
        <dbReference type="Pfam" id="PF01138"/>
    </source>
</evidence>
<dbReference type="GO" id="GO:0006364">
    <property type="term" value="P:rRNA processing"/>
    <property type="evidence" value="ECO:0007669"/>
    <property type="project" value="UniProtKB-KW"/>
</dbReference>
<sequence>MATSTSRRTSPTALRPLAVELGTLSRSDASASFAFGPVKVVAGLTGPSEVRIRDELTDRATLDIQYQPLNGVAGIPSKSLADSFITAFSSVLLLHHYPRSLVQVILQTLSSPQPPISTISTSRPTDGSQGYRPRQPLLLGPDEPPSVAEKAALINAASLALLDGGIPARGSVAACSCAILPALEGSVLRENSHISEISHVQLRELVRQKKQAQGLSDDTDVNGSEGLRQYTGDTIVLLDPTPTELSYALSTHLFAFFFSGKEAQSEESTQSLESEQILAESLGGVDIEDLQRAQSLCLEASKSILDFLRQALQKRVLSQASR</sequence>
<dbReference type="GO" id="GO:0071028">
    <property type="term" value="P:nuclear mRNA surveillance"/>
    <property type="evidence" value="ECO:0007669"/>
    <property type="project" value="TreeGrafter"/>
</dbReference>
<evidence type="ECO:0000256" key="5">
    <source>
        <dbReference type="ARBA" id="ARBA00023242"/>
    </source>
</evidence>
<accession>A0A317XQR0</accession>
<evidence type="ECO:0000256" key="1">
    <source>
        <dbReference type="ARBA" id="ARBA00004123"/>
    </source>
</evidence>
<dbReference type="SUPFAM" id="SSF55666">
    <property type="entry name" value="Ribonuclease PH domain 2-like"/>
    <property type="match status" value="1"/>
</dbReference>
<evidence type="ECO:0000313" key="9">
    <source>
        <dbReference type="Proteomes" id="UP000246740"/>
    </source>
</evidence>
<dbReference type="PANTHER" id="PTHR11953:SF1">
    <property type="entry name" value="EXOSOME COMPLEX COMPONENT RRP46"/>
    <property type="match status" value="1"/>
</dbReference>
<dbReference type="GO" id="GO:0034475">
    <property type="term" value="P:U4 snRNA 3'-end processing"/>
    <property type="evidence" value="ECO:0007669"/>
    <property type="project" value="TreeGrafter"/>
</dbReference>
<dbReference type="GO" id="GO:0016075">
    <property type="term" value="P:rRNA catabolic process"/>
    <property type="evidence" value="ECO:0007669"/>
    <property type="project" value="TreeGrafter"/>
</dbReference>
<protein>
    <recommendedName>
        <fullName evidence="7">Exoribonuclease phosphorolytic domain-containing protein</fullName>
    </recommendedName>
</protein>
<gene>
    <name evidence="8" type="ORF">BCV70DRAFT_200282</name>
</gene>
<dbReference type="STRING" id="1882483.A0A317XQR0"/>
<dbReference type="GO" id="GO:0000176">
    <property type="term" value="C:nuclear exosome (RNase complex)"/>
    <property type="evidence" value="ECO:0007669"/>
    <property type="project" value="TreeGrafter"/>
</dbReference>
<evidence type="ECO:0000256" key="2">
    <source>
        <dbReference type="ARBA" id="ARBA00006678"/>
    </source>
</evidence>
<evidence type="ECO:0000256" key="6">
    <source>
        <dbReference type="SAM" id="MobiDB-lite"/>
    </source>
</evidence>
<keyword evidence="9" id="KW-1185">Reference proteome</keyword>
<comment type="subcellular location">
    <subcellularLocation>
        <location evidence="1">Nucleus</location>
    </subcellularLocation>
</comment>
<dbReference type="OrthoDB" id="27298at2759"/>
<dbReference type="CDD" id="cd11372">
    <property type="entry name" value="RNase_PH_RRP46"/>
    <property type="match status" value="1"/>
</dbReference>
<dbReference type="GO" id="GO:0000177">
    <property type="term" value="C:cytoplasmic exosome (RNase complex)"/>
    <property type="evidence" value="ECO:0007669"/>
    <property type="project" value="TreeGrafter"/>
</dbReference>
<dbReference type="InterPro" id="IPR001247">
    <property type="entry name" value="ExoRNase_PH_dom1"/>
</dbReference>
<dbReference type="InterPro" id="IPR036345">
    <property type="entry name" value="ExoRNase_PH_dom2_sf"/>
</dbReference>
<name>A0A317XQR0_9BASI</name>
<dbReference type="Gene3D" id="3.30.230.70">
    <property type="entry name" value="GHMP Kinase, N-terminal domain"/>
    <property type="match status" value="1"/>
</dbReference>
<keyword evidence="4" id="KW-0271">Exosome</keyword>